<organism evidence="1 2">
    <name type="scientific">Russula earlei</name>
    <dbReference type="NCBI Taxonomy" id="71964"/>
    <lineage>
        <taxon>Eukaryota</taxon>
        <taxon>Fungi</taxon>
        <taxon>Dikarya</taxon>
        <taxon>Basidiomycota</taxon>
        <taxon>Agaricomycotina</taxon>
        <taxon>Agaricomycetes</taxon>
        <taxon>Russulales</taxon>
        <taxon>Russulaceae</taxon>
        <taxon>Russula</taxon>
    </lineage>
</organism>
<accession>A0ACC0U5Q8</accession>
<gene>
    <name evidence="1" type="ORF">F5148DRAFT_1213695</name>
</gene>
<proteinExistence type="predicted"/>
<dbReference type="Proteomes" id="UP001207468">
    <property type="component" value="Unassembled WGS sequence"/>
</dbReference>
<evidence type="ECO:0000313" key="2">
    <source>
        <dbReference type="Proteomes" id="UP001207468"/>
    </source>
</evidence>
<dbReference type="EMBL" id="JAGFNK010000169">
    <property type="protein sequence ID" value="KAI9462174.1"/>
    <property type="molecule type" value="Genomic_DNA"/>
</dbReference>
<name>A0ACC0U5Q8_9AGAM</name>
<keyword evidence="2" id="KW-1185">Reference proteome</keyword>
<protein>
    <submittedName>
        <fullName evidence="1">Uncharacterized protein</fullName>
    </submittedName>
</protein>
<sequence>MSQPMPTSPKYDCIVIGSGHAGSCAALSAIDHGCTRVLLLDKCPEIWAGGNGFFTAGAHRTVHAGLADLLPLVENVPPAIASRIDVEPYTAEQFTNDIMRLSGGRSDARLVRTVVEESRDAIEWLRQTVGVPFTLSFNRQAYKVDGRHKFWGGMALSTRDGGKGLIATHRAALKRVGVETWFEAPATELIVQDGAIVGVVVERGGKQERVYAAAIVLAAGGYESSAALRNLHLGEGWENARVRGTPYNTGDGIFMAKAVGARLAGDWTGCHATCWDAHTQAETGDRELSNQFTKSGYPLGIMANNRGLRFVDEGADFRNFTYAAYGKAILRQPGGFAFQIFDSRAEGWLRKEEYRDGVVMKIRANSVDELAQKLVPHGLEDVDAFIRTVAEYNRATRMFAATCPERKWDPTVKDGVATHGLSLPKSNWALPLEESSLFAVKVTCGITFTFGGLRIDPDTASVLGDSGRPIPGLYCAGEIVGGLWYENYPGGSGLTAGAVFGRIAGREAGRRARQRR</sequence>
<evidence type="ECO:0000313" key="1">
    <source>
        <dbReference type="EMBL" id="KAI9462174.1"/>
    </source>
</evidence>
<comment type="caution">
    <text evidence="1">The sequence shown here is derived from an EMBL/GenBank/DDBJ whole genome shotgun (WGS) entry which is preliminary data.</text>
</comment>
<reference evidence="1" key="1">
    <citation type="submission" date="2021-03" db="EMBL/GenBank/DDBJ databases">
        <title>Evolutionary priming and transition to the ectomycorrhizal habit in an iconic lineage of mushroom-forming fungi: is preadaptation a requirement?</title>
        <authorList>
            <consortium name="DOE Joint Genome Institute"/>
            <person name="Looney B.P."/>
            <person name="Miyauchi S."/>
            <person name="Morin E."/>
            <person name="Drula E."/>
            <person name="Courty P.E."/>
            <person name="Chicoki N."/>
            <person name="Fauchery L."/>
            <person name="Kohler A."/>
            <person name="Kuo A."/>
            <person name="LaButti K."/>
            <person name="Pangilinan J."/>
            <person name="Lipzen A."/>
            <person name="Riley R."/>
            <person name="Andreopoulos W."/>
            <person name="He G."/>
            <person name="Johnson J."/>
            <person name="Barry K.W."/>
            <person name="Grigoriev I.V."/>
            <person name="Nagy L."/>
            <person name="Hibbett D."/>
            <person name="Henrissat B."/>
            <person name="Matheny P.B."/>
            <person name="Labbe J."/>
            <person name="Martin A.F."/>
        </authorList>
    </citation>
    <scope>NUCLEOTIDE SEQUENCE</scope>
    <source>
        <strain evidence="1">BPL698</strain>
    </source>
</reference>